<keyword evidence="5 7" id="KW-0597">Phosphoprotein</keyword>
<dbReference type="PIRSF" id="PIRSF000876">
    <property type="entry name" value="RR_chemtxs_CheB"/>
    <property type="match status" value="1"/>
</dbReference>
<dbReference type="Proteomes" id="UP000248795">
    <property type="component" value="Unassembled WGS sequence"/>
</dbReference>
<dbReference type="PROSITE" id="PS50122">
    <property type="entry name" value="CHEB"/>
    <property type="match status" value="1"/>
</dbReference>
<dbReference type="GO" id="GO:0000156">
    <property type="term" value="F:phosphorelay response regulator activity"/>
    <property type="evidence" value="ECO:0007669"/>
    <property type="project" value="InterPro"/>
</dbReference>
<dbReference type="InterPro" id="IPR035909">
    <property type="entry name" value="CheB_C"/>
</dbReference>
<dbReference type="CDD" id="cd16432">
    <property type="entry name" value="CheB_Rec"/>
    <property type="match status" value="1"/>
</dbReference>
<comment type="function">
    <text evidence="5">Involved in chemotaxis. Part of a chemotaxis signal transduction system that modulates chemotaxis in response to various stimuli. Catalyzes the demethylation of specific methylglutamate residues introduced into the chemoreceptors (methyl-accepting chemotaxis proteins or MCP) by CheR. Also mediates the irreversible deamidation of specific glutamine residues to glutamic acid.</text>
</comment>
<comment type="caution">
    <text evidence="10">The sequence shown here is derived from an EMBL/GenBank/DDBJ whole genome shotgun (WGS) entry which is preliminary data.</text>
</comment>
<dbReference type="PROSITE" id="PS50110">
    <property type="entry name" value="RESPONSE_REGULATORY"/>
    <property type="match status" value="1"/>
</dbReference>
<dbReference type="PANTHER" id="PTHR42872">
    <property type="entry name" value="PROTEIN-GLUTAMATE METHYLESTERASE/PROTEIN-GLUTAMINE GLUTAMINASE"/>
    <property type="match status" value="1"/>
</dbReference>
<dbReference type="NCBIfam" id="NF001965">
    <property type="entry name" value="PRK00742.1"/>
    <property type="match status" value="1"/>
</dbReference>
<evidence type="ECO:0000256" key="5">
    <source>
        <dbReference type="HAMAP-Rule" id="MF_00099"/>
    </source>
</evidence>
<feature type="domain" description="Response regulatory" evidence="8">
    <location>
        <begin position="5"/>
        <end position="122"/>
    </location>
</feature>
<dbReference type="SUPFAM" id="SSF52738">
    <property type="entry name" value="Methylesterase CheB, C-terminal domain"/>
    <property type="match status" value="1"/>
</dbReference>
<dbReference type="GO" id="GO:0005737">
    <property type="term" value="C:cytoplasm"/>
    <property type="evidence" value="ECO:0007669"/>
    <property type="project" value="UniProtKB-SubCell"/>
</dbReference>
<feature type="domain" description="CheB-type methylesterase" evidence="9">
    <location>
        <begin position="148"/>
        <end position="337"/>
    </location>
</feature>
<evidence type="ECO:0000256" key="7">
    <source>
        <dbReference type="PROSITE-ProRule" id="PRU00169"/>
    </source>
</evidence>
<proteinExistence type="inferred from homology"/>
<evidence type="ECO:0000256" key="6">
    <source>
        <dbReference type="PROSITE-ProRule" id="PRU00050"/>
    </source>
</evidence>
<dbReference type="RefSeq" id="WP_111198804.1">
    <property type="nucleotide sequence ID" value="NZ_QKVK01000005.1"/>
</dbReference>
<keyword evidence="3 5" id="KW-0378">Hydrolase</keyword>
<feature type="modified residue" description="4-aspartylphosphate" evidence="5 7">
    <location>
        <position position="56"/>
    </location>
</feature>
<comment type="subcellular location">
    <subcellularLocation>
        <location evidence="5">Cytoplasm</location>
    </subcellularLocation>
</comment>
<accession>A0A2W2BKY6</accession>
<dbReference type="EC" id="3.1.1.61" evidence="5"/>
<dbReference type="InterPro" id="IPR008248">
    <property type="entry name" value="CheB-like"/>
</dbReference>
<feature type="active site" evidence="5 6">
    <location>
        <position position="186"/>
    </location>
</feature>
<dbReference type="AlphaFoldDB" id="A0A2W2BKY6"/>
<dbReference type="Pfam" id="PF00072">
    <property type="entry name" value="Response_reg"/>
    <property type="match status" value="1"/>
</dbReference>
<reference evidence="11" key="1">
    <citation type="submission" date="2018-06" db="EMBL/GenBank/DDBJ databases">
        <title>Aestuariibacter litoralis strain KCTC 52945T.</title>
        <authorList>
            <person name="Li X."/>
            <person name="Salam N."/>
            <person name="Li J.-L."/>
            <person name="Chen Y.-M."/>
            <person name="Yang Z.-W."/>
            <person name="Zhang L.-Y."/>
            <person name="Han M.-X."/>
            <person name="Xiao M."/>
            <person name="Li W.-J."/>
        </authorList>
    </citation>
    <scope>NUCLEOTIDE SEQUENCE [LARGE SCALE GENOMIC DNA]</scope>
    <source>
        <strain evidence="11">KCTC 52945</strain>
    </source>
</reference>
<dbReference type="GO" id="GO:0050568">
    <property type="term" value="F:protein-glutamine glutaminase activity"/>
    <property type="evidence" value="ECO:0007669"/>
    <property type="project" value="UniProtKB-UniRule"/>
</dbReference>
<dbReference type="EC" id="3.5.1.44" evidence="5"/>
<organism evidence="10 11">
    <name type="scientific">Aestuariivirga litoralis</name>
    <dbReference type="NCBI Taxonomy" id="2650924"/>
    <lineage>
        <taxon>Bacteria</taxon>
        <taxon>Pseudomonadati</taxon>
        <taxon>Pseudomonadota</taxon>
        <taxon>Alphaproteobacteria</taxon>
        <taxon>Hyphomicrobiales</taxon>
        <taxon>Aestuariivirgaceae</taxon>
        <taxon>Aestuariivirga</taxon>
    </lineage>
</organism>
<name>A0A2W2BKY6_9HYPH</name>
<dbReference type="Pfam" id="PF01339">
    <property type="entry name" value="CheB_methylest"/>
    <property type="match status" value="1"/>
</dbReference>
<dbReference type="GO" id="GO:0008984">
    <property type="term" value="F:protein-glutamate methylesterase activity"/>
    <property type="evidence" value="ECO:0007669"/>
    <property type="project" value="UniProtKB-UniRule"/>
</dbReference>
<evidence type="ECO:0000313" key="11">
    <source>
        <dbReference type="Proteomes" id="UP000248795"/>
    </source>
</evidence>
<evidence type="ECO:0000313" key="10">
    <source>
        <dbReference type="EMBL" id="PZF76567.1"/>
    </source>
</evidence>
<comment type="similarity">
    <text evidence="5">Belongs to the CheB family.</text>
</comment>
<comment type="catalytic activity">
    <reaction evidence="5">
        <text>L-glutaminyl-[protein] + H2O = L-glutamyl-[protein] + NH4(+)</text>
        <dbReference type="Rhea" id="RHEA:16441"/>
        <dbReference type="Rhea" id="RHEA-COMP:10207"/>
        <dbReference type="Rhea" id="RHEA-COMP:10208"/>
        <dbReference type="ChEBI" id="CHEBI:15377"/>
        <dbReference type="ChEBI" id="CHEBI:28938"/>
        <dbReference type="ChEBI" id="CHEBI:29973"/>
        <dbReference type="ChEBI" id="CHEBI:30011"/>
        <dbReference type="EC" id="3.5.1.44"/>
    </reaction>
</comment>
<protein>
    <recommendedName>
        <fullName evidence="5">Protein-glutamate methylesterase/protein-glutamine glutaminase</fullName>
        <ecNumber evidence="5">3.1.1.61</ecNumber>
        <ecNumber evidence="5">3.5.1.44</ecNumber>
    </recommendedName>
</protein>
<keyword evidence="11" id="KW-1185">Reference proteome</keyword>
<comment type="catalytic activity">
    <reaction evidence="4 5">
        <text>[protein]-L-glutamate 5-O-methyl ester + H2O = L-glutamyl-[protein] + methanol + H(+)</text>
        <dbReference type="Rhea" id="RHEA:23236"/>
        <dbReference type="Rhea" id="RHEA-COMP:10208"/>
        <dbReference type="Rhea" id="RHEA-COMP:10311"/>
        <dbReference type="ChEBI" id="CHEBI:15377"/>
        <dbReference type="ChEBI" id="CHEBI:15378"/>
        <dbReference type="ChEBI" id="CHEBI:17790"/>
        <dbReference type="ChEBI" id="CHEBI:29973"/>
        <dbReference type="ChEBI" id="CHEBI:82795"/>
        <dbReference type="EC" id="3.1.1.61"/>
    </reaction>
</comment>
<keyword evidence="1 5" id="KW-0963">Cytoplasm</keyword>
<feature type="active site" evidence="5 6">
    <location>
        <position position="279"/>
    </location>
</feature>
<evidence type="ECO:0000256" key="3">
    <source>
        <dbReference type="ARBA" id="ARBA00022801"/>
    </source>
</evidence>
<dbReference type="InterPro" id="IPR011006">
    <property type="entry name" value="CheY-like_superfamily"/>
</dbReference>
<sequence length="338" mass="35446">MSRIRVLVVDDSPTMRQLVTRALQADGGIEVAGAAASALEARDLIKQLNPDVMTLDVEMPEMDGLSFLERVMRLRPMPVVMVSTLTAQGTETAISALALGAVDCVVKPSAANPTSFDELPAKVKVAARVKRRVPAAEPEPAPGFRGSYQPGNKVIAIGSSTGGVEALIAVLTRFPANCVPTVVTQHMPPVFTRNLAQRLDRMCAPQVLEATHGAPLKVGTIYVAPGGDMHLEVSAQSCLLKPGGPVNGHCPSVDRLFQSVARSIGPRAVGALLTGMGRDGAQGLLEMRRAGARTFAQDEASSVVYGMPRAAMELGAAEHQYSLTRIGPALVEAAAAKS</sequence>
<dbReference type="SMART" id="SM00448">
    <property type="entry name" value="REC"/>
    <property type="match status" value="1"/>
</dbReference>
<dbReference type="SUPFAM" id="SSF52172">
    <property type="entry name" value="CheY-like"/>
    <property type="match status" value="1"/>
</dbReference>
<dbReference type="NCBIfam" id="NF009206">
    <property type="entry name" value="PRK12555.1"/>
    <property type="match status" value="1"/>
</dbReference>
<dbReference type="EMBL" id="QKVK01000005">
    <property type="protein sequence ID" value="PZF76567.1"/>
    <property type="molecule type" value="Genomic_DNA"/>
</dbReference>
<dbReference type="GO" id="GO:0006935">
    <property type="term" value="P:chemotaxis"/>
    <property type="evidence" value="ECO:0007669"/>
    <property type="project" value="UniProtKB-UniRule"/>
</dbReference>
<evidence type="ECO:0000256" key="4">
    <source>
        <dbReference type="ARBA" id="ARBA00048267"/>
    </source>
</evidence>
<dbReference type="InterPro" id="IPR000673">
    <property type="entry name" value="Sig_transdc_resp-reg_Me-estase"/>
</dbReference>
<evidence type="ECO:0000256" key="1">
    <source>
        <dbReference type="ARBA" id="ARBA00022490"/>
    </source>
</evidence>
<keyword evidence="2 5" id="KW-0145">Chemotaxis</keyword>
<comment type="PTM">
    <text evidence="5">Phosphorylated by CheA. Phosphorylation of the N-terminal regulatory domain activates the methylesterase activity.</text>
</comment>
<dbReference type="Gene3D" id="3.40.50.2300">
    <property type="match status" value="1"/>
</dbReference>
<gene>
    <name evidence="5" type="primary">cheB</name>
    <name evidence="10" type="ORF">DK847_12235</name>
</gene>
<dbReference type="Gene3D" id="3.40.50.180">
    <property type="entry name" value="Methylesterase CheB, C-terminal domain"/>
    <property type="match status" value="1"/>
</dbReference>
<dbReference type="InterPro" id="IPR001789">
    <property type="entry name" value="Sig_transdc_resp-reg_receiver"/>
</dbReference>
<dbReference type="HAMAP" id="MF_00099">
    <property type="entry name" value="CheB_chemtxs"/>
    <property type="match status" value="1"/>
</dbReference>
<dbReference type="CDD" id="cd17541">
    <property type="entry name" value="REC_CheB-like"/>
    <property type="match status" value="1"/>
</dbReference>
<evidence type="ECO:0000259" key="9">
    <source>
        <dbReference type="PROSITE" id="PS50122"/>
    </source>
</evidence>
<evidence type="ECO:0000259" key="8">
    <source>
        <dbReference type="PROSITE" id="PS50110"/>
    </source>
</evidence>
<evidence type="ECO:0000256" key="2">
    <source>
        <dbReference type="ARBA" id="ARBA00022500"/>
    </source>
</evidence>
<comment type="domain">
    <text evidence="5">Contains a C-terminal catalytic domain, and an N-terminal region which modulates catalytic activity.</text>
</comment>
<dbReference type="PANTHER" id="PTHR42872:SF6">
    <property type="entry name" value="PROTEIN-GLUTAMATE METHYLESTERASE_PROTEIN-GLUTAMINE GLUTAMINASE"/>
    <property type="match status" value="1"/>
</dbReference>
<feature type="active site" evidence="5 6">
    <location>
        <position position="160"/>
    </location>
</feature>